<reference evidence="10 11" key="2">
    <citation type="journal article" date="2015" name="MBio">
        <title>Genome-Resolved Metagenomic Analysis Reveals Roles for Candidate Phyla and Other Microbial Community Members in Biogeochemical Transformations in Oil Reservoirs.</title>
        <authorList>
            <person name="Hu P."/>
            <person name="Tom L."/>
            <person name="Singh A."/>
            <person name="Thomas B.C."/>
            <person name="Baker B.J."/>
            <person name="Piceno Y.M."/>
            <person name="Andersen G.L."/>
            <person name="Banfield J.F."/>
        </authorList>
    </citation>
    <scope>NUCLEOTIDE SEQUENCE [LARGE SCALE GENOMIC DNA]</scope>
    <source>
        <strain evidence="8">57_489</strain>
    </source>
</reference>
<dbReference type="Proteomes" id="UP000053961">
    <property type="component" value="Unassembled WGS sequence"/>
</dbReference>
<keyword evidence="3 6" id="KW-0808">Transferase</keyword>
<dbReference type="Proteomes" id="UP000057043">
    <property type="component" value="Unassembled WGS sequence"/>
</dbReference>
<dbReference type="InterPro" id="IPR023267">
    <property type="entry name" value="RCMT"/>
</dbReference>
<feature type="domain" description="SAM-dependent MTase RsmB/NOP-type" evidence="7">
    <location>
        <begin position="17"/>
        <end position="298"/>
    </location>
</feature>
<dbReference type="GO" id="GO:0008173">
    <property type="term" value="F:RNA methyltransferase activity"/>
    <property type="evidence" value="ECO:0007669"/>
    <property type="project" value="InterPro"/>
</dbReference>
<dbReference type="AlphaFoldDB" id="A0A117MCD0"/>
<dbReference type="GO" id="GO:0008757">
    <property type="term" value="F:S-adenosylmethionine-dependent methyltransferase activity"/>
    <property type="evidence" value="ECO:0007669"/>
    <property type="project" value="InterPro"/>
</dbReference>
<dbReference type="PROSITE" id="PS01153">
    <property type="entry name" value="NOL1_NOP2_SUN"/>
    <property type="match status" value="1"/>
</dbReference>
<dbReference type="GO" id="GO:0001510">
    <property type="term" value="P:RNA methylation"/>
    <property type="evidence" value="ECO:0007669"/>
    <property type="project" value="InterPro"/>
</dbReference>
<evidence type="ECO:0000256" key="1">
    <source>
        <dbReference type="ARBA" id="ARBA00007494"/>
    </source>
</evidence>
<feature type="binding site" evidence="6">
    <location>
        <begin position="106"/>
        <end position="112"/>
    </location>
    <ligand>
        <name>S-adenosyl-L-methionine</name>
        <dbReference type="ChEBI" id="CHEBI:59789"/>
    </ligand>
</feature>
<protein>
    <submittedName>
        <fullName evidence="9">NOL1/NOP2/sun family putative RNA methylase</fullName>
    </submittedName>
</protein>
<evidence type="ECO:0000313" key="10">
    <source>
        <dbReference type="Proteomes" id="UP000053961"/>
    </source>
</evidence>
<dbReference type="EMBL" id="LGHB01000017">
    <property type="protein sequence ID" value="KUK96247.1"/>
    <property type="molecule type" value="Genomic_DNA"/>
</dbReference>
<evidence type="ECO:0000256" key="5">
    <source>
        <dbReference type="ARBA" id="ARBA00022884"/>
    </source>
</evidence>
<comment type="caution">
    <text evidence="6">Lacks conserved residue(s) required for the propagation of feature annotation.</text>
</comment>
<dbReference type="PRINTS" id="PR02008">
    <property type="entry name" value="RCMTFAMILY"/>
</dbReference>
<dbReference type="PROSITE" id="PS51686">
    <property type="entry name" value="SAM_MT_RSMB_NOP"/>
    <property type="match status" value="1"/>
</dbReference>
<evidence type="ECO:0000256" key="2">
    <source>
        <dbReference type="ARBA" id="ARBA00022603"/>
    </source>
</evidence>
<evidence type="ECO:0000256" key="3">
    <source>
        <dbReference type="ARBA" id="ARBA00022679"/>
    </source>
</evidence>
<accession>A0A117MCD0</accession>
<keyword evidence="2 6" id="KW-0489">Methyltransferase</keyword>
<evidence type="ECO:0000259" key="7">
    <source>
        <dbReference type="PROSITE" id="PS51686"/>
    </source>
</evidence>
<dbReference type="SUPFAM" id="SSF53335">
    <property type="entry name" value="S-adenosyl-L-methionine-dependent methyltransferases"/>
    <property type="match status" value="1"/>
</dbReference>
<comment type="similarity">
    <text evidence="1 6">Belongs to the class I-like SAM-binding methyltransferase superfamily. RsmB/NOP family.</text>
</comment>
<reference evidence="9" key="1">
    <citation type="journal article" date="2015" name="MBio">
        <title>Genome-resolved metagenomic analysis reveals roles for candidate phyla and other microbial community members in biogeochemical transformations in oil reservoirs.</title>
        <authorList>
            <person name="Hu P."/>
            <person name="Tom L."/>
            <person name="Singh A."/>
            <person name="Thomas B.C."/>
            <person name="Baker B.J."/>
            <person name="Piceno Y.M."/>
            <person name="Andersen G.L."/>
            <person name="Banfield J.F."/>
        </authorList>
    </citation>
    <scope>NUCLEOTIDE SEQUENCE [LARGE SCALE GENOMIC DNA]</scope>
    <source>
        <strain evidence="9">56_747</strain>
    </source>
</reference>
<evidence type="ECO:0000313" key="9">
    <source>
        <dbReference type="EMBL" id="KUK96247.1"/>
    </source>
</evidence>
<dbReference type="PATRIC" id="fig|301375.6.peg.202"/>
<proteinExistence type="inferred from homology"/>
<dbReference type="GO" id="GO:0003723">
    <property type="term" value="F:RNA binding"/>
    <property type="evidence" value="ECO:0007669"/>
    <property type="project" value="UniProtKB-UniRule"/>
</dbReference>
<comment type="caution">
    <text evidence="9">The sequence shown here is derived from an EMBL/GenBank/DDBJ whole genome shotgun (WGS) entry which is preliminary data.</text>
</comment>
<dbReference type="InterPro" id="IPR029063">
    <property type="entry name" value="SAM-dependent_MTases_sf"/>
</dbReference>
<dbReference type="PANTHER" id="PTHR22807">
    <property type="entry name" value="NOP2 YEAST -RELATED NOL1/NOP2/FMU SUN DOMAIN-CONTAINING"/>
    <property type="match status" value="1"/>
</dbReference>
<sequence length="298" mass="33060">MEGLERYRGIVQDFERFVEAMAAPLPVTARINTLKTDRDGLFCRLKEAKVAFWPFSWYPFGFSLDVEKPGNLIENLMGHIHVQEEISMASPIILAPKPGERVLDMCAAPGSKTTQIASIMENRGLLVANDPANNRVASLRSNCERAGAINVVVTRYDGRRFPSSKFDRILVDAPCTGQGMARKDFSVLGRWSLKRSLGLQRLQRGLLERATDLVKPGGTVVYSTCTFAPEENEAVVSWVAERVPQIGIGKVSIPGLESSPGLAEWNGHIFGDEMKECVRYYPHQNDTGGFFVAKLIKE</sequence>
<dbReference type="NCBIfam" id="TIGR00446">
    <property type="entry name" value="nop2p"/>
    <property type="match status" value="1"/>
</dbReference>
<dbReference type="Pfam" id="PF01189">
    <property type="entry name" value="Methyltr_RsmB-F"/>
    <property type="match status" value="1"/>
</dbReference>
<dbReference type="InterPro" id="IPR018314">
    <property type="entry name" value="RsmB/NOL1/NOP2-like_CS"/>
</dbReference>
<dbReference type="InterPro" id="IPR049560">
    <property type="entry name" value="MeTrfase_RsmB-F_NOP2_cat"/>
</dbReference>
<evidence type="ECO:0000256" key="6">
    <source>
        <dbReference type="PROSITE-ProRule" id="PRU01023"/>
    </source>
</evidence>
<dbReference type="GO" id="GO:0006396">
    <property type="term" value="P:RNA processing"/>
    <property type="evidence" value="ECO:0007669"/>
    <property type="project" value="InterPro"/>
</dbReference>
<feature type="active site" description="Nucleophile" evidence="6">
    <location>
        <position position="225"/>
    </location>
</feature>
<feature type="binding site" evidence="6">
    <location>
        <position position="130"/>
    </location>
    <ligand>
        <name>S-adenosyl-L-methionine</name>
        <dbReference type="ChEBI" id="CHEBI:59789"/>
    </ligand>
</feature>
<dbReference type="CDD" id="cd02440">
    <property type="entry name" value="AdoMet_MTases"/>
    <property type="match status" value="1"/>
</dbReference>
<evidence type="ECO:0000313" key="8">
    <source>
        <dbReference type="EMBL" id="KUK45035.1"/>
    </source>
</evidence>
<gene>
    <name evidence="8" type="ORF">XD72_0562</name>
    <name evidence="9" type="ORF">XE07_1273</name>
</gene>
<dbReference type="InterPro" id="IPR001678">
    <property type="entry name" value="MeTrfase_RsmB-F_NOP2_dom"/>
</dbReference>
<dbReference type="Gene3D" id="3.40.50.150">
    <property type="entry name" value="Vaccinia Virus protein VP39"/>
    <property type="match status" value="1"/>
</dbReference>
<dbReference type="InterPro" id="IPR011023">
    <property type="entry name" value="Nop2p"/>
</dbReference>
<keyword evidence="4 6" id="KW-0949">S-adenosyl-L-methionine</keyword>
<organism evidence="9 10">
    <name type="scientific">Methanothrix harundinacea</name>
    <dbReference type="NCBI Taxonomy" id="301375"/>
    <lineage>
        <taxon>Archaea</taxon>
        <taxon>Methanobacteriati</taxon>
        <taxon>Methanobacteriota</taxon>
        <taxon>Stenosarchaea group</taxon>
        <taxon>Methanomicrobia</taxon>
        <taxon>Methanotrichales</taxon>
        <taxon>Methanotrichaceae</taxon>
        <taxon>Methanothrix</taxon>
    </lineage>
</organism>
<keyword evidence="5 6" id="KW-0694">RNA-binding</keyword>
<dbReference type="Gene3D" id="3.30.70.1170">
    <property type="entry name" value="Sun protein, domain 3"/>
    <property type="match status" value="1"/>
</dbReference>
<dbReference type="PANTHER" id="PTHR22807:SF30">
    <property type="entry name" value="28S RRNA (CYTOSINE(4447)-C(5))-METHYLTRANSFERASE-RELATED"/>
    <property type="match status" value="1"/>
</dbReference>
<evidence type="ECO:0000256" key="4">
    <source>
        <dbReference type="ARBA" id="ARBA00022691"/>
    </source>
</evidence>
<dbReference type="EMBL" id="LGFT01000009">
    <property type="protein sequence ID" value="KUK45035.1"/>
    <property type="molecule type" value="Genomic_DNA"/>
</dbReference>
<evidence type="ECO:0000313" key="11">
    <source>
        <dbReference type="Proteomes" id="UP000057043"/>
    </source>
</evidence>
<name>A0A117MCD0_9EURY</name>
<feature type="binding site" evidence="6">
    <location>
        <position position="172"/>
    </location>
    <ligand>
        <name>S-adenosyl-L-methionine</name>
        <dbReference type="ChEBI" id="CHEBI:59789"/>
    </ligand>
</feature>